<dbReference type="KEGG" id="halg:HUG10_21175"/>
<dbReference type="EMBL" id="CP058532">
    <property type="protein sequence ID" value="QLG30101.1"/>
    <property type="molecule type" value="Genomic_DNA"/>
</dbReference>
<protein>
    <submittedName>
        <fullName evidence="1">Uncharacterized protein</fullName>
    </submittedName>
</protein>
<reference evidence="1 2" key="1">
    <citation type="submission" date="2020-07" db="EMBL/GenBank/DDBJ databases">
        <title>Gai3-2, isolated from salt lake.</title>
        <authorList>
            <person name="Cui H."/>
            <person name="Shi X."/>
        </authorList>
    </citation>
    <scope>NUCLEOTIDE SEQUENCE [LARGE SCALE GENOMIC DNA]</scope>
    <source>
        <strain evidence="1 2">Gai3-2</strain>
        <plasmid evidence="1 2">unnamed3</plasmid>
    </source>
</reference>
<keyword evidence="1" id="KW-0614">Plasmid</keyword>
<dbReference type="AlphaFoldDB" id="A0A7D5K425"/>
<organism evidence="1 2">
    <name type="scientific">Halorarum halophilum</name>
    <dbReference type="NCBI Taxonomy" id="2743090"/>
    <lineage>
        <taxon>Archaea</taxon>
        <taxon>Methanobacteriati</taxon>
        <taxon>Methanobacteriota</taxon>
        <taxon>Stenosarchaea group</taxon>
        <taxon>Halobacteria</taxon>
        <taxon>Halobacteriales</taxon>
        <taxon>Haloferacaceae</taxon>
        <taxon>Halorarum</taxon>
    </lineage>
</organism>
<keyword evidence="2" id="KW-1185">Reference proteome</keyword>
<evidence type="ECO:0000313" key="2">
    <source>
        <dbReference type="Proteomes" id="UP000509750"/>
    </source>
</evidence>
<name>A0A7D5K425_9EURY</name>
<evidence type="ECO:0000313" key="1">
    <source>
        <dbReference type="EMBL" id="QLG30101.1"/>
    </source>
</evidence>
<dbReference type="Proteomes" id="UP000509750">
    <property type="component" value="Plasmid unnamed3"/>
</dbReference>
<dbReference type="RefSeq" id="WP_179171675.1">
    <property type="nucleotide sequence ID" value="NZ_CP058532.1"/>
</dbReference>
<gene>
    <name evidence="1" type="ORF">HUG10_21175</name>
</gene>
<geneLocation type="plasmid" evidence="1 2">
    <name>unnamed3</name>
</geneLocation>
<dbReference type="GeneID" id="56031402"/>
<proteinExistence type="predicted"/>
<sequence length="53" mass="5978">MASCNADPFCSEEGTRVVEFDPAQWEHDELRMCPPCAKGVERLDGVRRVRVIA</sequence>
<accession>A0A7D5K425</accession>